<keyword evidence="2" id="KW-0963">Cytoplasm</keyword>
<comment type="subunit">
    <text evidence="2">Homodimer.</text>
</comment>
<dbReference type="HAMAP" id="MF_00274">
    <property type="entry name" value="DNA_YbaB_EbfC"/>
    <property type="match status" value="1"/>
</dbReference>
<evidence type="ECO:0000313" key="7">
    <source>
        <dbReference type="EMBL" id="PJB55784.1"/>
    </source>
</evidence>
<dbReference type="EMBL" id="PFKO01000233">
    <property type="protein sequence ID" value="PIY32316.1"/>
    <property type="molecule type" value="Genomic_DNA"/>
</dbReference>
<comment type="caution">
    <text evidence="4">The sequence shown here is derived from an EMBL/GenBank/DDBJ whole genome shotgun (WGS) entry which is preliminary data.</text>
</comment>
<dbReference type="Pfam" id="PF02575">
    <property type="entry name" value="YbaB_DNA_bd"/>
    <property type="match status" value="1"/>
</dbReference>
<evidence type="ECO:0000313" key="4">
    <source>
        <dbReference type="EMBL" id="OIP74789.1"/>
    </source>
</evidence>
<accession>A0A2M7K575</accession>
<dbReference type="STRING" id="1805029.AUK42_00770"/>
<dbReference type="InterPro" id="IPR004401">
    <property type="entry name" value="YbaB/EbfC"/>
</dbReference>
<reference evidence="4 8" key="1">
    <citation type="journal article" date="2016" name="Environ. Microbiol.">
        <title>Genomic resolution of a cold subsurface aquifer community provides metabolic insights for novel microbes adapted to high CO concentrations.</title>
        <authorList>
            <person name="Probst A.J."/>
            <person name="Castelle C.J."/>
            <person name="Singh A."/>
            <person name="Brown C.T."/>
            <person name="Anantharaman K."/>
            <person name="Sharon I."/>
            <person name="Hug L.A."/>
            <person name="Burstein D."/>
            <person name="Emerson J.B."/>
            <person name="Thomas B.C."/>
            <person name="Banfield J.F."/>
        </authorList>
    </citation>
    <scope>NUCLEOTIDE SEQUENCE [LARGE SCALE GENOMIC DNA]</scope>
    <source>
        <strain evidence="4">CG2_30_33_13</strain>
    </source>
</reference>
<feature type="coiled-coil region" evidence="3">
    <location>
        <begin position="3"/>
        <end position="30"/>
    </location>
</feature>
<dbReference type="EMBL" id="PFTV01000180">
    <property type="protein sequence ID" value="PJB55784.1"/>
    <property type="molecule type" value="Genomic_DNA"/>
</dbReference>
<comment type="similarity">
    <text evidence="2">Belongs to the YbaB/EbfC family.</text>
</comment>
<sequence length="102" mass="11368">MDMKFLMKQAQIMQKKMEEAKEELAQKEIKVSSGGGIIEIIINGQQEIKEIKIEPDVIDAKEKEMLEDLILAAVNESIRQSKELAAQEIAKLTGGINVPGLF</sequence>
<accession>A0A1J5GPL0</accession>
<keyword evidence="3" id="KW-0175">Coiled coil</keyword>
<dbReference type="NCBIfam" id="TIGR00103">
    <property type="entry name" value="DNA_YbaB_EbfC"/>
    <property type="match status" value="1"/>
</dbReference>
<dbReference type="InterPro" id="IPR036894">
    <property type="entry name" value="YbaB-like_sf"/>
</dbReference>
<dbReference type="Proteomes" id="UP000228560">
    <property type="component" value="Unassembled WGS sequence"/>
</dbReference>
<gene>
    <name evidence="4" type="ORF">AUK42_00770</name>
    <name evidence="7" type="ORF">CO097_07110</name>
    <name evidence="6" type="ORF">COZ07_06160</name>
    <name evidence="5" type="ORF">COZ58_08205</name>
</gene>
<dbReference type="EMBL" id="PFIP01000170">
    <property type="protein sequence ID" value="PIX33287.1"/>
    <property type="molecule type" value="Genomic_DNA"/>
</dbReference>
<dbReference type="GO" id="GO:0003677">
    <property type="term" value="F:DNA binding"/>
    <property type="evidence" value="ECO:0007669"/>
    <property type="project" value="UniProtKB-UniRule"/>
</dbReference>
<dbReference type="PIRSF" id="PIRSF004555">
    <property type="entry name" value="UCP004555"/>
    <property type="match status" value="1"/>
</dbReference>
<accession>A0A2M8C9Q1</accession>
<keyword evidence="1 2" id="KW-0238">DNA-binding</keyword>
<evidence type="ECO:0000313" key="8">
    <source>
        <dbReference type="Proteomes" id="UP000182763"/>
    </source>
</evidence>
<organism evidence="4 8">
    <name type="scientific">Candidatus Infernicultor aquiphilus</name>
    <dbReference type="NCBI Taxonomy" id="1805029"/>
    <lineage>
        <taxon>Bacteria</taxon>
        <taxon>Pseudomonadati</taxon>
        <taxon>Atribacterota</taxon>
        <taxon>Candidatus Phoenicimicrobiia</taxon>
        <taxon>Candidatus Pheonicimicrobiales</taxon>
        <taxon>Candidatus Phoenicimicrobiaceae</taxon>
        <taxon>Candidatus Infernicultor</taxon>
    </lineage>
</organism>
<accession>A0A2M7PQ55</accession>
<dbReference type="AlphaFoldDB" id="A0A1J5GPL0"/>
<dbReference type="GO" id="GO:0005829">
    <property type="term" value="C:cytosol"/>
    <property type="evidence" value="ECO:0007669"/>
    <property type="project" value="TreeGrafter"/>
</dbReference>
<evidence type="ECO:0000313" key="6">
    <source>
        <dbReference type="EMBL" id="PIY32316.1"/>
    </source>
</evidence>
<dbReference type="Proteomes" id="UP000230646">
    <property type="component" value="Unassembled WGS sequence"/>
</dbReference>
<protein>
    <recommendedName>
        <fullName evidence="2">Nucleoid-associated protein AUK42_00770</fullName>
    </recommendedName>
</protein>
<evidence type="ECO:0000256" key="3">
    <source>
        <dbReference type="SAM" id="Coils"/>
    </source>
</evidence>
<dbReference type="Proteomes" id="UP000182763">
    <property type="component" value="Unassembled WGS sequence"/>
</dbReference>
<dbReference type="SUPFAM" id="SSF82607">
    <property type="entry name" value="YbaB-like"/>
    <property type="match status" value="1"/>
</dbReference>
<reference evidence="5" key="2">
    <citation type="submission" date="2017-09" db="EMBL/GenBank/DDBJ databases">
        <title>Depth-based differentiation of microbial function through sediment-hosted aquifers and enrichment of novel symbionts in the deep terrestrial subsurface.</title>
        <authorList>
            <person name="Probst A.J."/>
            <person name="Ladd B."/>
            <person name="Jarett J.K."/>
            <person name="Geller-Mcgrath D.E."/>
            <person name="Sieber C.M.K."/>
            <person name="Emerson J.B."/>
            <person name="Anantharaman K."/>
            <person name="Thomas B.C."/>
            <person name="Malmstrom R."/>
            <person name="Stieglmeier M."/>
            <person name="Klingl A."/>
            <person name="Woyke T."/>
            <person name="Ryan C.M."/>
            <person name="Banfield J.F."/>
        </authorList>
    </citation>
    <scope>NUCLEOTIDE SEQUENCE</scope>
    <source>
        <strain evidence="5">CG_4_8_14_3_um_filter_34_18</strain>
    </source>
</reference>
<dbReference type="GO" id="GO:0043590">
    <property type="term" value="C:bacterial nucleoid"/>
    <property type="evidence" value="ECO:0007669"/>
    <property type="project" value="UniProtKB-UniRule"/>
</dbReference>
<evidence type="ECO:0000256" key="2">
    <source>
        <dbReference type="HAMAP-Rule" id="MF_00274"/>
    </source>
</evidence>
<name>A0A1J5GPL0_9BACT</name>
<dbReference type="Gene3D" id="3.30.1310.10">
    <property type="entry name" value="Nucleoid-associated protein YbaB-like domain"/>
    <property type="match status" value="1"/>
</dbReference>
<dbReference type="PANTHER" id="PTHR33449:SF1">
    <property type="entry name" value="NUCLEOID-ASSOCIATED PROTEIN YBAB"/>
    <property type="match status" value="1"/>
</dbReference>
<comment type="function">
    <text evidence="2">Binds to DNA and alters its conformation. May be involved in regulation of gene expression, nucleoid organization and DNA protection.</text>
</comment>
<proteinExistence type="inferred from homology"/>
<evidence type="ECO:0000313" key="9">
    <source>
        <dbReference type="Proteomes" id="UP000228560"/>
    </source>
</evidence>
<dbReference type="EMBL" id="MNYY01000015">
    <property type="protein sequence ID" value="OIP74789.1"/>
    <property type="molecule type" value="Genomic_DNA"/>
</dbReference>
<comment type="subcellular location">
    <subcellularLocation>
        <location evidence="2">Cytoplasm</location>
        <location evidence="2">Nucleoid</location>
    </subcellularLocation>
</comment>
<dbReference type="PANTHER" id="PTHR33449">
    <property type="entry name" value="NUCLEOID-ASSOCIATED PROTEIN YBAB"/>
    <property type="match status" value="1"/>
</dbReference>
<evidence type="ECO:0000313" key="5">
    <source>
        <dbReference type="EMBL" id="PIX33287.1"/>
    </source>
</evidence>
<reference evidence="9 10" key="3">
    <citation type="submission" date="2017-09" db="EMBL/GenBank/DDBJ databases">
        <title>Depth-based differentiation of microbial function through sediment-hosted aquifers and enrichment of novel symbionts in the deep terrestrial subsurface.</title>
        <authorList>
            <person name="Probst A.J."/>
            <person name="Ladd B."/>
            <person name="Jarett J.K."/>
            <person name="Geller-Mcgrath D.E."/>
            <person name="Sieber C.M."/>
            <person name="Emerson J.B."/>
            <person name="Anantharaman K."/>
            <person name="Thomas B.C."/>
            <person name="Malmstrom R."/>
            <person name="Stieglmeier M."/>
            <person name="Klingl A."/>
            <person name="Woyke T."/>
            <person name="Ryan C.M."/>
            <person name="Banfield J.F."/>
        </authorList>
    </citation>
    <scope>NUCLEOTIDE SEQUENCE [LARGE SCALE GENOMIC DNA]</scope>
    <source>
        <strain evidence="6">CG_4_10_14_3_um_filter_34_13</strain>
        <strain evidence="7">CG_4_9_14_3_um_filter_33_16</strain>
    </source>
</reference>
<evidence type="ECO:0000313" key="10">
    <source>
        <dbReference type="Proteomes" id="UP000230646"/>
    </source>
</evidence>
<evidence type="ECO:0000256" key="1">
    <source>
        <dbReference type="ARBA" id="ARBA00023125"/>
    </source>
</evidence>
<dbReference type="Proteomes" id="UP000231493">
    <property type="component" value="Unassembled WGS sequence"/>
</dbReference>